<accession>H5SLA6</accession>
<dbReference type="EMBL" id="AP011762">
    <property type="protein sequence ID" value="BAL56942.1"/>
    <property type="molecule type" value="Genomic_DNA"/>
</dbReference>
<dbReference type="InterPro" id="IPR006439">
    <property type="entry name" value="HAD-SF_hydro_IA"/>
</dbReference>
<organism evidence="1">
    <name type="scientific">uncultured Chloroflexota bacterium</name>
    <dbReference type="NCBI Taxonomy" id="166587"/>
    <lineage>
        <taxon>Bacteria</taxon>
        <taxon>Bacillati</taxon>
        <taxon>Chloroflexota</taxon>
        <taxon>environmental samples</taxon>
    </lineage>
</organism>
<dbReference type="InterPro" id="IPR023214">
    <property type="entry name" value="HAD_sf"/>
</dbReference>
<name>H5SLA6_9CHLR</name>
<dbReference type="NCBIfam" id="TIGR01993">
    <property type="entry name" value="Pyr-5-nucltdase"/>
    <property type="match status" value="1"/>
</dbReference>
<dbReference type="SFLD" id="SFLDG01132">
    <property type="entry name" value="C1.5.3:_5'-Nucleotidase_Like"/>
    <property type="match status" value="1"/>
</dbReference>
<dbReference type="PANTHER" id="PTHR12725">
    <property type="entry name" value="HALOACID DEHALOGENASE-LIKE HYDROLASE"/>
    <property type="match status" value="1"/>
</dbReference>
<reference evidence="1" key="1">
    <citation type="journal article" date="2005" name="Environ. Microbiol.">
        <title>Genetic and functional properties of uncultivated thermophilic crenarchaeotes from a subsurface gold mine as revealed by analysis of genome fragments.</title>
        <authorList>
            <person name="Nunoura T."/>
            <person name="Hirayama H."/>
            <person name="Takami H."/>
            <person name="Oida H."/>
            <person name="Nishi S."/>
            <person name="Shimamura S."/>
            <person name="Suzuki Y."/>
            <person name="Inagaki F."/>
            <person name="Takai K."/>
            <person name="Nealson K.H."/>
            <person name="Horikoshi K."/>
        </authorList>
    </citation>
    <scope>NUCLEOTIDE SEQUENCE</scope>
</reference>
<keyword evidence="1" id="KW-0378">Hydrolase</keyword>
<dbReference type="GO" id="GO:0016787">
    <property type="term" value="F:hydrolase activity"/>
    <property type="evidence" value="ECO:0007669"/>
    <property type="project" value="UniProtKB-KW"/>
</dbReference>
<gene>
    <name evidence="1" type="ORF">HGMM_F45G04C15</name>
</gene>
<dbReference type="NCBIfam" id="TIGR01509">
    <property type="entry name" value="HAD-SF-IA-v3"/>
    <property type="match status" value="1"/>
</dbReference>
<sequence length="219" mass="25330">MGCYTTIFCDLDDTLYPSSTGLWQAIKERMNLYMHERLSIPWEDIPRLREEYFREYGTTLRGLKAHYAVDEEDFLAFVHQLPLEQYLRPAPEICQVLRSLPQRKWILTNADTAHAQRVLRVLQLEDCFEGIIDILHMRPYCKPQPEAFALALRLVGERQPARCVLIDDLPRTTEAARRFGMFTLLYGVDGPHPAAHGTFTDWTRLPEILGNGHLAQESS</sequence>
<dbReference type="PANTHER" id="PTHR12725:SF117">
    <property type="entry name" value="HALOACID DEHALOGENASE-LIKE HYDROLASE"/>
    <property type="match status" value="1"/>
</dbReference>
<dbReference type="AlphaFoldDB" id="H5SLA6"/>
<dbReference type="Gene3D" id="3.40.50.1000">
    <property type="entry name" value="HAD superfamily/HAD-like"/>
    <property type="match status" value="1"/>
</dbReference>
<proteinExistence type="predicted"/>
<dbReference type="SUPFAM" id="SSF56784">
    <property type="entry name" value="HAD-like"/>
    <property type="match status" value="1"/>
</dbReference>
<dbReference type="InterPro" id="IPR036412">
    <property type="entry name" value="HAD-like_sf"/>
</dbReference>
<dbReference type="SFLD" id="SFLDG01129">
    <property type="entry name" value="C1.5:_HAD__Beta-PGM__Phosphata"/>
    <property type="match status" value="1"/>
</dbReference>
<dbReference type="Gene3D" id="1.10.150.450">
    <property type="match status" value="1"/>
</dbReference>
<dbReference type="Pfam" id="PF00702">
    <property type="entry name" value="Hydrolase"/>
    <property type="match status" value="1"/>
</dbReference>
<reference evidence="1" key="2">
    <citation type="journal article" date="2012" name="PLoS ONE">
        <title>A Deeply Branching Thermophilic Bacterium with an Ancient Acetyl-CoA Pathway Dominates a Subsurface Ecosystem.</title>
        <authorList>
            <person name="Takami H."/>
            <person name="Noguchi H."/>
            <person name="Takaki Y."/>
            <person name="Uchiyama I."/>
            <person name="Toyoda A."/>
            <person name="Nishi S."/>
            <person name="Chee G.-J."/>
            <person name="Arai W."/>
            <person name="Nunoura T."/>
            <person name="Itoh T."/>
            <person name="Hattori M."/>
            <person name="Takai K."/>
        </authorList>
    </citation>
    <scope>NUCLEOTIDE SEQUENCE</scope>
</reference>
<evidence type="ECO:0000313" key="1">
    <source>
        <dbReference type="EMBL" id="BAL56942.1"/>
    </source>
</evidence>
<dbReference type="InterPro" id="IPR010237">
    <property type="entry name" value="Pyr-5-nucltdase"/>
</dbReference>
<dbReference type="SFLD" id="SFLDS00003">
    <property type="entry name" value="Haloacid_Dehalogenase"/>
    <property type="match status" value="1"/>
</dbReference>
<protein>
    <submittedName>
        <fullName evidence="1">HAD family hydrolase</fullName>
    </submittedName>
</protein>